<reference evidence="3" key="2">
    <citation type="submission" date="2021-04" db="EMBL/GenBank/DDBJ databases">
        <authorList>
            <person name="Gilroy R."/>
        </authorList>
    </citation>
    <scope>NUCLEOTIDE SEQUENCE</scope>
    <source>
        <strain evidence="3">ChiHjej11B10-19426</strain>
    </source>
</reference>
<dbReference type="EMBL" id="DXCC01000017">
    <property type="protein sequence ID" value="HIZ15414.1"/>
    <property type="molecule type" value="Genomic_DNA"/>
</dbReference>
<protein>
    <submittedName>
        <fullName evidence="3">Phosphatase PAP2 family protein</fullName>
    </submittedName>
</protein>
<sequence length="204" mass="23250">MNNLDRSLMLALNFDGGTFWDAVMRFASGIPNWIPLYVIVLFIIYCKGGWKYMLFLLIAVGLGVGICDQICNFFKANVDYLRPVHVKELVSDLHVLTGPRINLNGTVSGHASTSFCVFLLTALAMRKGWFTAIMLLYTLLTSYSRIYISAHFPFQILFGWILGTVVALLLWWCFSQLNRRFAWEKTPVWVTRTFCRKGAAQSGR</sequence>
<feature type="transmembrane region" description="Helical" evidence="1">
    <location>
        <begin position="52"/>
        <end position="75"/>
    </location>
</feature>
<keyword evidence="1" id="KW-0472">Membrane</keyword>
<dbReference type="SUPFAM" id="SSF48317">
    <property type="entry name" value="Acid phosphatase/Vanadium-dependent haloperoxidase"/>
    <property type="match status" value="1"/>
</dbReference>
<feature type="transmembrane region" description="Helical" evidence="1">
    <location>
        <begin position="101"/>
        <end position="122"/>
    </location>
</feature>
<dbReference type="InterPro" id="IPR036938">
    <property type="entry name" value="PAP2/HPO_sf"/>
</dbReference>
<feature type="transmembrane region" description="Helical" evidence="1">
    <location>
        <begin position="154"/>
        <end position="174"/>
    </location>
</feature>
<reference evidence="3" key="1">
    <citation type="journal article" date="2021" name="PeerJ">
        <title>Extensive microbial diversity within the chicken gut microbiome revealed by metagenomics and culture.</title>
        <authorList>
            <person name="Gilroy R."/>
            <person name="Ravi A."/>
            <person name="Getino M."/>
            <person name="Pursley I."/>
            <person name="Horton D.L."/>
            <person name="Alikhan N.F."/>
            <person name="Baker D."/>
            <person name="Gharbi K."/>
            <person name="Hall N."/>
            <person name="Watson M."/>
            <person name="Adriaenssens E.M."/>
            <person name="Foster-Nyarko E."/>
            <person name="Jarju S."/>
            <person name="Secka A."/>
            <person name="Antonio M."/>
            <person name="Oren A."/>
            <person name="Chaudhuri R.R."/>
            <person name="La Ragione R."/>
            <person name="Hildebrand F."/>
            <person name="Pallen M.J."/>
        </authorList>
    </citation>
    <scope>NUCLEOTIDE SEQUENCE</scope>
    <source>
        <strain evidence="3">ChiHjej11B10-19426</strain>
    </source>
</reference>
<dbReference type="SMART" id="SM00014">
    <property type="entry name" value="acidPPc"/>
    <property type="match status" value="1"/>
</dbReference>
<dbReference type="PANTHER" id="PTHR14969">
    <property type="entry name" value="SPHINGOSINE-1-PHOSPHATE PHOSPHOHYDROLASE"/>
    <property type="match status" value="1"/>
</dbReference>
<feature type="transmembrane region" description="Helical" evidence="1">
    <location>
        <begin position="22"/>
        <end position="45"/>
    </location>
</feature>
<dbReference type="Pfam" id="PF01569">
    <property type="entry name" value="PAP2"/>
    <property type="match status" value="1"/>
</dbReference>
<dbReference type="PANTHER" id="PTHR14969:SF13">
    <property type="entry name" value="AT30094P"/>
    <property type="match status" value="1"/>
</dbReference>
<dbReference type="Gene3D" id="1.20.144.10">
    <property type="entry name" value="Phosphatidic acid phosphatase type 2/haloperoxidase"/>
    <property type="match status" value="1"/>
</dbReference>
<gene>
    <name evidence="3" type="ORF">H9816_05845</name>
</gene>
<name>A0A9D2DEG1_9BACT</name>
<evidence type="ECO:0000313" key="3">
    <source>
        <dbReference type="EMBL" id="HIZ15414.1"/>
    </source>
</evidence>
<evidence type="ECO:0000256" key="1">
    <source>
        <dbReference type="SAM" id="Phobius"/>
    </source>
</evidence>
<organism evidence="3 4">
    <name type="scientific">Candidatus Tidjanibacter faecipullorum</name>
    <dbReference type="NCBI Taxonomy" id="2838766"/>
    <lineage>
        <taxon>Bacteria</taxon>
        <taxon>Pseudomonadati</taxon>
        <taxon>Bacteroidota</taxon>
        <taxon>Bacteroidia</taxon>
        <taxon>Bacteroidales</taxon>
        <taxon>Rikenellaceae</taxon>
        <taxon>Tidjanibacter</taxon>
    </lineage>
</organism>
<accession>A0A9D2DEG1</accession>
<evidence type="ECO:0000259" key="2">
    <source>
        <dbReference type="SMART" id="SM00014"/>
    </source>
</evidence>
<dbReference type="AlphaFoldDB" id="A0A9D2DEG1"/>
<keyword evidence="1" id="KW-1133">Transmembrane helix</keyword>
<feature type="domain" description="Phosphatidic acid phosphatase type 2/haloperoxidase" evidence="2">
    <location>
        <begin position="57"/>
        <end position="171"/>
    </location>
</feature>
<feature type="transmembrane region" description="Helical" evidence="1">
    <location>
        <begin position="129"/>
        <end position="148"/>
    </location>
</feature>
<evidence type="ECO:0000313" key="4">
    <source>
        <dbReference type="Proteomes" id="UP000824014"/>
    </source>
</evidence>
<dbReference type="InterPro" id="IPR000326">
    <property type="entry name" value="PAP2/HPO"/>
</dbReference>
<keyword evidence="1" id="KW-0812">Transmembrane</keyword>
<proteinExistence type="predicted"/>
<dbReference type="Proteomes" id="UP000824014">
    <property type="component" value="Unassembled WGS sequence"/>
</dbReference>
<comment type="caution">
    <text evidence="3">The sequence shown here is derived from an EMBL/GenBank/DDBJ whole genome shotgun (WGS) entry which is preliminary data.</text>
</comment>